<dbReference type="Pfam" id="PF00027">
    <property type="entry name" value="cNMP_binding"/>
    <property type="match status" value="1"/>
</dbReference>
<dbReference type="SUPFAM" id="SSF51206">
    <property type="entry name" value="cAMP-binding domain-like"/>
    <property type="match status" value="1"/>
</dbReference>
<proteinExistence type="predicted"/>
<dbReference type="PROSITE" id="PS50042">
    <property type="entry name" value="CNMP_BINDING_3"/>
    <property type="match status" value="1"/>
</dbReference>
<dbReference type="PANTHER" id="PTHR24567:SF74">
    <property type="entry name" value="HTH-TYPE TRANSCRIPTIONAL REGULATOR ARCR"/>
    <property type="match status" value="1"/>
</dbReference>
<dbReference type="InterPro" id="IPR050397">
    <property type="entry name" value="Env_Response_Regulators"/>
</dbReference>
<evidence type="ECO:0000313" key="3">
    <source>
        <dbReference type="Proteomes" id="UP000460549"/>
    </source>
</evidence>
<evidence type="ECO:0000313" key="2">
    <source>
        <dbReference type="EMBL" id="MSU07126.1"/>
    </source>
</evidence>
<dbReference type="Gene3D" id="2.60.120.10">
    <property type="entry name" value="Jelly Rolls"/>
    <property type="match status" value="1"/>
</dbReference>
<dbReference type="GO" id="GO:0003700">
    <property type="term" value="F:DNA-binding transcription factor activity"/>
    <property type="evidence" value="ECO:0007669"/>
    <property type="project" value="TreeGrafter"/>
</dbReference>
<accession>A0A7X2PE15</accession>
<dbReference type="CDD" id="cd00038">
    <property type="entry name" value="CAP_ED"/>
    <property type="match status" value="1"/>
</dbReference>
<reference evidence="2 3" key="1">
    <citation type="submission" date="2019-08" db="EMBL/GenBank/DDBJ databases">
        <title>In-depth cultivation of the pig gut microbiome towards novel bacterial diversity and tailored functional studies.</title>
        <authorList>
            <person name="Wylensek D."/>
            <person name="Hitch T.C.A."/>
            <person name="Clavel T."/>
        </authorList>
    </citation>
    <scope>NUCLEOTIDE SEQUENCE [LARGE SCALE GENOMIC DNA]</scope>
    <source>
        <strain evidence="2 3">NM-380-WT-3C1</strain>
    </source>
</reference>
<dbReference type="AlphaFoldDB" id="A0A7X2PE15"/>
<comment type="caution">
    <text evidence="2">The sequence shown here is derived from an EMBL/GenBank/DDBJ whole genome shotgun (WGS) entry which is preliminary data.</text>
</comment>
<evidence type="ECO:0000259" key="1">
    <source>
        <dbReference type="PROSITE" id="PS50042"/>
    </source>
</evidence>
<gene>
    <name evidence="2" type="ORF">FYJ80_10170</name>
</gene>
<name>A0A7X2PE15_9SPIO</name>
<dbReference type="GO" id="GO:0005829">
    <property type="term" value="C:cytosol"/>
    <property type="evidence" value="ECO:0007669"/>
    <property type="project" value="TreeGrafter"/>
</dbReference>
<protein>
    <submittedName>
        <fullName evidence="2">Cyclic nucleotide-binding domain-containing protein</fullName>
    </submittedName>
</protein>
<feature type="domain" description="Cyclic nucleotide-binding" evidence="1">
    <location>
        <begin position="1"/>
        <end position="115"/>
    </location>
</feature>
<dbReference type="Proteomes" id="UP000460549">
    <property type="component" value="Unassembled WGS sequence"/>
</dbReference>
<dbReference type="InterPro" id="IPR014710">
    <property type="entry name" value="RmlC-like_jellyroll"/>
</dbReference>
<dbReference type="EMBL" id="VUNN01000027">
    <property type="protein sequence ID" value="MSU07126.1"/>
    <property type="molecule type" value="Genomic_DNA"/>
</dbReference>
<dbReference type="PANTHER" id="PTHR24567">
    <property type="entry name" value="CRP FAMILY TRANSCRIPTIONAL REGULATORY PROTEIN"/>
    <property type="match status" value="1"/>
</dbReference>
<keyword evidence="3" id="KW-1185">Reference proteome</keyword>
<dbReference type="InterPro" id="IPR000595">
    <property type="entry name" value="cNMP-bd_dom"/>
</dbReference>
<dbReference type="InterPro" id="IPR018490">
    <property type="entry name" value="cNMP-bd_dom_sf"/>
</dbReference>
<sequence length="179" mass="20466">MMERTFDKNNRLIDLKKGDILYVQGQECDTMFLLYTGKMGLYYNYGKDHELCLATVCEKGASLGEMGLLEGEPRNGTAVALEDSRVLEIRKDNLEEFLFAHPNGGVKMIQDLANRFKNVSIQLEESRKLLRELVDTNTVKKSKISDKFKKIADLLLDVPNDVPVDLYMSCYTRNNNNLM</sequence>
<organism evidence="2 3">
    <name type="scientific">Bullifex porci</name>
    <dbReference type="NCBI Taxonomy" id="2606638"/>
    <lineage>
        <taxon>Bacteria</taxon>
        <taxon>Pseudomonadati</taxon>
        <taxon>Spirochaetota</taxon>
        <taxon>Spirochaetia</taxon>
        <taxon>Spirochaetales</taxon>
        <taxon>Spirochaetaceae</taxon>
        <taxon>Bullifex</taxon>
    </lineage>
</organism>